<name>A0A1E3PGX7_9ASCO</name>
<dbReference type="Proteomes" id="UP000095009">
    <property type="component" value="Unassembled WGS sequence"/>
</dbReference>
<dbReference type="InterPro" id="IPR023152">
    <property type="entry name" value="RasGAP_CS"/>
</dbReference>
<keyword evidence="4" id="KW-1185">Reference proteome</keyword>
<dbReference type="GO" id="GO:0005096">
    <property type="term" value="F:GTPase activator activity"/>
    <property type="evidence" value="ECO:0007669"/>
    <property type="project" value="UniProtKB-KW"/>
</dbReference>
<dbReference type="InterPro" id="IPR039360">
    <property type="entry name" value="Ras_GTPase"/>
</dbReference>
<dbReference type="Pfam" id="PF00616">
    <property type="entry name" value="RasGAP"/>
    <property type="match status" value="1"/>
</dbReference>
<reference evidence="3 4" key="1">
    <citation type="journal article" date="2016" name="Proc. Natl. Acad. Sci. U.S.A.">
        <title>Comparative genomics of biotechnologically important yeasts.</title>
        <authorList>
            <person name="Riley R."/>
            <person name="Haridas S."/>
            <person name="Wolfe K.H."/>
            <person name="Lopes M.R."/>
            <person name="Hittinger C.T."/>
            <person name="Goeker M."/>
            <person name="Salamov A.A."/>
            <person name="Wisecaver J.H."/>
            <person name="Long T.M."/>
            <person name="Calvey C.H."/>
            <person name="Aerts A.L."/>
            <person name="Barry K.W."/>
            <person name="Choi C."/>
            <person name="Clum A."/>
            <person name="Coughlan A.Y."/>
            <person name="Deshpande S."/>
            <person name="Douglass A.P."/>
            <person name="Hanson S.J."/>
            <person name="Klenk H.-P."/>
            <person name="LaButti K.M."/>
            <person name="Lapidus A."/>
            <person name="Lindquist E.A."/>
            <person name="Lipzen A.M."/>
            <person name="Meier-Kolthoff J.P."/>
            <person name="Ohm R.A."/>
            <person name="Otillar R.P."/>
            <person name="Pangilinan J.L."/>
            <person name="Peng Y."/>
            <person name="Rokas A."/>
            <person name="Rosa C.A."/>
            <person name="Scheuner C."/>
            <person name="Sibirny A.A."/>
            <person name="Slot J.C."/>
            <person name="Stielow J.B."/>
            <person name="Sun H."/>
            <person name="Kurtzman C.P."/>
            <person name="Blackwell M."/>
            <person name="Grigoriev I.V."/>
            <person name="Jeffries T.W."/>
        </authorList>
    </citation>
    <scope>NUCLEOTIDE SEQUENCE [LARGE SCALE GENOMIC DNA]</scope>
    <source>
        <strain evidence="3 4">DSM 6958</strain>
    </source>
</reference>
<dbReference type="PROSITE" id="PS50018">
    <property type="entry name" value="RAS_GTPASE_ACTIV_2"/>
    <property type="match status" value="1"/>
</dbReference>
<protein>
    <submittedName>
        <fullName evidence="3">Rho GTPase activation protein</fullName>
    </submittedName>
</protein>
<evidence type="ECO:0000259" key="2">
    <source>
        <dbReference type="PROSITE" id="PS50018"/>
    </source>
</evidence>
<accession>A0A1E3PGX7</accession>
<dbReference type="PANTHER" id="PTHR10194">
    <property type="entry name" value="RAS GTPASE-ACTIVATING PROTEINS"/>
    <property type="match status" value="1"/>
</dbReference>
<organism evidence="3 4">
    <name type="scientific">Nadsonia fulvescens var. elongata DSM 6958</name>
    <dbReference type="NCBI Taxonomy" id="857566"/>
    <lineage>
        <taxon>Eukaryota</taxon>
        <taxon>Fungi</taxon>
        <taxon>Dikarya</taxon>
        <taxon>Ascomycota</taxon>
        <taxon>Saccharomycotina</taxon>
        <taxon>Dipodascomycetes</taxon>
        <taxon>Dipodascales</taxon>
        <taxon>Dipodascales incertae sedis</taxon>
        <taxon>Nadsonia</taxon>
    </lineage>
</organism>
<dbReference type="AlphaFoldDB" id="A0A1E3PGX7"/>
<evidence type="ECO:0000313" key="3">
    <source>
        <dbReference type="EMBL" id="ODQ64651.1"/>
    </source>
</evidence>
<dbReference type="Gene3D" id="1.10.506.10">
    <property type="entry name" value="GTPase Activation - p120gap, domain 1"/>
    <property type="match status" value="1"/>
</dbReference>
<evidence type="ECO:0000256" key="1">
    <source>
        <dbReference type="ARBA" id="ARBA00022468"/>
    </source>
</evidence>
<feature type="non-terminal residue" evidence="3">
    <location>
        <position position="335"/>
    </location>
</feature>
<dbReference type="SUPFAM" id="SSF48350">
    <property type="entry name" value="GTPase activation domain, GAP"/>
    <property type="match status" value="1"/>
</dbReference>
<dbReference type="STRING" id="857566.A0A1E3PGX7"/>
<dbReference type="OrthoDB" id="775356at2759"/>
<sequence>MNLLLSTSCSKDISLRFKSSISQDDSFIGEASIKLDYLGLKVLAPNHYEHLEAMIHDLSTNMCSRIANRFLSTPILLSDLGSSLNSLADSCTVISGDNPQNNSSLSDSKKGHASKSLFFSSLSTLQGISSLLLKINMSLGCAEAWLISLIDQEVNQISPLAKPDVNSSVTASPKLKTGIQSALNSLFRGNTLMSKCIDYYMQIVGLEFLQKYIQPITDEIINDRIILEIDPNRLDSSEATAEISENKKRLLKYVELTWSNIRLNIENLPLSIKRILSHLRHKLEETLSFEENTEDARGEIQSKNGVIFNCLSAFIFLRFLCPAILNPKLFGLSQV</sequence>
<keyword evidence="1" id="KW-0343">GTPase activation</keyword>
<evidence type="ECO:0000313" key="4">
    <source>
        <dbReference type="Proteomes" id="UP000095009"/>
    </source>
</evidence>
<feature type="domain" description="Ras-GAP" evidence="2">
    <location>
        <begin position="124"/>
        <end position="335"/>
    </location>
</feature>
<dbReference type="PANTHER" id="PTHR10194:SF60">
    <property type="entry name" value="RAS GTPASE-ACTIVATING PROTEIN RASKOL"/>
    <property type="match status" value="1"/>
</dbReference>
<dbReference type="PROSITE" id="PS00509">
    <property type="entry name" value="RAS_GTPASE_ACTIV_1"/>
    <property type="match status" value="1"/>
</dbReference>
<dbReference type="GO" id="GO:0007165">
    <property type="term" value="P:signal transduction"/>
    <property type="evidence" value="ECO:0007669"/>
    <property type="project" value="UniProtKB-ARBA"/>
</dbReference>
<gene>
    <name evidence="3" type="ORF">NADFUDRAFT_83570</name>
</gene>
<dbReference type="EMBL" id="KV454411">
    <property type="protein sequence ID" value="ODQ64651.1"/>
    <property type="molecule type" value="Genomic_DNA"/>
</dbReference>
<dbReference type="InterPro" id="IPR001936">
    <property type="entry name" value="RasGAP_dom"/>
</dbReference>
<proteinExistence type="predicted"/>
<dbReference type="InterPro" id="IPR008936">
    <property type="entry name" value="Rho_GTPase_activation_prot"/>
</dbReference>